<name>A0ABR9UQI3_9CHRO</name>
<accession>A0ABR9UQI3</accession>
<evidence type="ECO:0000256" key="1">
    <source>
        <dbReference type="ARBA" id="ARBA00043985"/>
    </source>
</evidence>
<protein>
    <submittedName>
        <fullName evidence="3">PspA/IM30 family protein</fullName>
    </submittedName>
</protein>
<proteinExistence type="inferred from homology"/>
<comment type="caution">
    <text evidence="3">The sequence shown here is derived from an EMBL/GenBank/DDBJ whole genome shotgun (WGS) entry which is preliminary data.</text>
</comment>
<comment type="similarity">
    <text evidence="1">Belongs to the PspA/Vipp/IM30 family.</text>
</comment>
<dbReference type="PANTHER" id="PTHR31088">
    <property type="entry name" value="MEMBRANE-ASSOCIATED PROTEIN VIPP1, CHLOROPLASTIC"/>
    <property type="match status" value="1"/>
</dbReference>
<dbReference type="Proteomes" id="UP000651156">
    <property type="component" value="Unassembled WGS sequence"/>
</dbReference>
<evidence type="ECO:0000313" key="3">
    <source>
        <dbReference type="EMBL" id="MBE9190544.1"/>
    </source>
</evidence>
<feature type="coiled-coil region" evidence="2">
    <location>
        <begin position="75"/>
        <end position="109"/>
    </location>
</feature>
<sequence>MSLYNDLYIIDAQLRVFRSSVAMAIAARKRTDQQYNLAAIEVKKWQDRVQQALQKGNESLVNLAWEQEKLAVATANLLKNQLDEQTAHVENLKCRLRAWESKISQTKVQSRVEQLSTSSAIEAFEQVEKRILMRIEALDRIEEQVLILETQAKLESKVITDEMHSNDRAISTSSEIEAFEQMEEKILMQEIQAKAVEELIGNEN</sequence>
<dbReference type="EMBL" id="JADEWN010000018">
    <property type="protein sequence ID" value="MBE9190544.1"/>
    <property type="molecule type" value="Genomic_DNA"/>
</dbReference>
<dbReference type="PANTHER" id="PTHR31088:SF6">
    <property type="entry name" value="PHAGE SHOCK PROTEIN A"/>
    <property type="match status" value="1"/>
</dbReference>
<evidence type="ECO:0000256" key="2">
    <source>
        <dbReference type="SAM" id="Coils"/>
    </source>
</evidence>
<reference evidence="3 4" key="1">
    <citation type="submission" date="2020-10" db="EMBL/GenBank/DDBJ databases">
        <authorList>
            <person name="Castelo-Branco R."/>
            <person name="Eusebio N."/>
            <person name="Adriana R."/>
            <person name="Vieira A."/>
            <person name="Brugerolle De Fraissinette N."/>
            <person name="Rezende De Castro R."/>
            <person name="Schneider M.P."/>
            <person name="Vasconcelos V."/>
            <person name="Leao P.N."/>
        </authorList>
    </citation>
    <scope>NUCLEOTIDE SEQUENCE [LARGE SCALE GENOMIC DNA]</scope>
    <source>
        <strain evidence="3 4">LEGE 06123</strain>
    </source>
</reference>
<dbReference type="Pfam" id="PF04012">
    <property type="entry name" value="PspA_IM30"/>
    <property type="match status" value="1"/>
</dbReference>
<keyword evidence="4" id="KW-1185">Reference proteome</keyword>
<keyword evidence="2" id="KW-0175">Coiled coil</keyword>
<gene>
    <name evidence="3" type="ORF">IQ230_09270</name>
</gene>
<dbReference type="InterPro" id="IPR007157">
    <property type="entry name" value="PspA_VIPP1"/>
</dbReference>
<organism evidence="3 4">
    <name type="scientific">Gloeocapsopsis crepidinum LEGE 06123</name>
    <dbReference type="NCBI Taxonomy" id="588587"/>
    <lineage>
        <taxon>Bacteria</taxon>
        <taxon>Bacillati</taxon>
        <taxon>Cyanobacteriota</taxon>
        <taxon>Cyanophyceae</taxon>
        <taxon>Oscillatoriophycideae</taxon>
        <taxon>Chroococcales</taxon>
        <taxon>Chroococcaceae</taxon>
        <taxon>Gloeocapsopsis</taxon>
    </lineage>
</organism>
<dbReference type="RefSeq" id="WP_193931727.1">
    <property type="nucleotide sequence ID" value="NZ_CAWPMZ010000037.1"/>
</dbReference>
<evidence type="ECO:0000313" key="4">
    <source>
        <dbReference type="Proteomes" id="UP000651156"/>
    </source>
</evidence>